<evidence type="ECO:0000313" key="2">
    <source>
        <dbReference type="EMBL" id="MDI3319803.1"/>
    </source>
</evidence>
<dbReference type="InterPro" id="IPR033985">
    <property type="entry name" value="SusD-like_N"/>
</dbReference>
<reference evidence="2 3" key="1">
    <citation type="submission" date="2023-05" db="EMBL/GenBank/DDBJ databases">
        <title>Genome sequence of Pinibacter sp. MAH-24.</title>
        <authorList>
            <person name="Huq M.A."/>
        </authorList>
    </citation>
    <scope>NUCLEOTIDE SEQUENCE [LARGE SCALE GENOMIC DNA]</scope>
    <source>
        <strain evidence="2 3">MAH-24</strain>
    </source>
</reference>
<dbReference type="InterPro" id="IPR011990">
    <property type="entry name" value="TPR-like_helical_dom_sf"/>
</dbReference>
<proteinExistence type="predicted"/>
<dbReference type="SUPFAM" id="SSF48452">
    <property type="entry name" value="TPR-like"/>
    <property type="match status" value="1"/>
</dbReference>
<dbReference type="Gene3D" id="1.25.40.390">
    <property type="match status" value="1"/>
</dbReference>
<keyword evidence="3" id="KW-1185">Reference proteome</keyword>
<dbReference type="Pfam" id="PF14322">
    <property type="entry name" value="SusD-like_3"/>
    <property type="match status" value="1"/>
</dbReference>
<accession>A0ABT6RB58</accession>
<protein>
    <submittedName>
        <fullName evidence="2">RagB/SusD family nutrient uptake outer membrane protein</fullName>
    </submittedName>
</protein>
<organism evidence="2 3">
    <name type="scientific">Pinibacter soli</name>
    <dbReference type="NCBI Taxonomy" id="3044211"/>
    <lineage>
        <taxon>Bacteria</taxon>
        <taxon>Pseudomonadati</taxon>
        <taxon>Bacteroidota</taxon>
        <taxon>Chitinophagia</taxon>
        <taxon>Chitinophagales</taxon>
        <taxon>Chitinophagaceae</taxon>
        <taxon>Pinibacter</taxon>
    </lineage>
</organism>
<dbReference type="EMBL" id="JASBRG010000005">
    <property type="protein sequence ID" value="MDI3319803.1"/>
    <property type="molecule type" value="Genomic_DNA"/>
</dbReference>
<evidence type="ECO:0000259" key="1">
    <source>
        <dbReference type="Pfam" id="PF14322"/>
    </source>
</evidence>
<evidence type="ECO:0000313" key="3">
    <source>
        <dbReference type="Proteomes" id="UP001226434"/>
    </source>
</evidence>
<gene>
    <name evidence="2" type="ORF">QJ048_08470</name>
</gene>
<dbReference type="PROSITE" id="PS51257">
    <property type="entry name" value="PROKAR_LIPOPROTEIN"/>
    <property type="match status" value="1"/>
</dbReference>
<feature type="domain" description="SusD-like N-terminal" evidence="1">
    <location>
        <begin position="23"/>
        <end position="214"/>
    </location>
</feature>
<dbReference type="RefSeq" id="WP_282333905.1">
    <property type="nucleotide sequence ID" value="NZ_JASBRG010000005.1"/>
</dbReference>
<name>A0ABT6RB58_9BACT</name>
<sequence>MKKHYNKIFLGLSILTSISSCNKFLDVQPEDKLLETQIYSTPKKAYTALNGLYMVLGDKDGALYGETLTLKVPDILAQRYNIYGNSMHTSYPFANYTYADAAVSGTMGAIWAAAYRTIFGANTFLTNLEAYPGVLTPQMDSICRGEAIAMRAMLHFDMLRLFGPRYNYDDSVALSIPYYTQPNVQINPLLPANQVMDSILTDLNNAEGLLSQDPVITQGVMYNTNTSDFMQNRNYRFNYFAVKALQARVNMYRGNKPAALAAAKVIIGNSAKFPWYVSSKNNFSAEMIMGVSAVNLTKSFQAVFITDLDDNNILAPSDISLKAVYENSTIGTNDFRGVNSQSWQTGTHPYLTFCNYKSGFTGLYPNTIALLKKSEMFYIAAECEPNLTQAIGYLDSVRVQRNLPYSGTLTATTLKTEIQKEYQKEFFGEGQLFYYYKRNNLTSIPSGTGAGNITILPANYVVPLPQSEITNRLIN</sequence>
<dbReference type="Proteomes" id="UP001226434">
    <property type="component" value="Unassembled WGS sequence"/>
</dbReference>
<comment type="caution">
    <text evidence="2">The sequence shown here is derived from an EMBL/GenBank/DDBJ whole genome shotgun (WGS) entry which is preliminary data.</text>
</comment>